<name>A0A6N3FUW2_9FIRM</name>
<sequence>MVLSFSDDKNVTDEYEYVYIPREMSKKEVEGRFEVEKQCPMCGTVTSIYLTDEDMDKYSWYSNSRFNRRGSGLPAPHIQNLFPDRTEEERELMMSGYCYWCQELIFGEDEFLLITEAEFSMEPDHLIAYNRADHDGYRWWNRWFPQKGTDGNQYMVQEMEKFSAYILEEQLGKGISDIPKLGAYYGAEPSEDQEYHLYCEGTYCNFHVKLINRKRSYNVYIYVYETEERRGYGMRDYINRNIRIDGRLIPYPVYTSWEYFELHDGIEDVEDFVDSNPAIEELVTQILALKQSCFLLRHTTHSCQSLSDSLFYLKLKLIKELKEKYHYNFDDAWMENLIGRI</sequence>
<organism evidence="1">
    <name type="scientific">Hungatella hathewayi</name>
    <dbReference type="NCBI Taxonomy" id="154046"/>
    <lineage>
        <taxon>Bacteria</taxon>
        <taxon>Bacillati</taxon>
        <taxon>Bacillota</taxon>
        <taxon>Clostridia</taxon>
        <taxon>Lachnospirales</taxon>
        <taxon>Lachnospiraceae</taxon>
        <taxon>Hungatella</taxon>
    </lineage>
</organism>
<dbReference type="EMBL" id="CACRUH010000062">
    <property type="protein sequence ID" value="VYU55646.1"/>
    <property type="molecule type" value="Genomic_DNA"/>
</dbReference>
<dbReference type="AlphaFoldDB" id="A0A6N3FUW2"/>
<gene>
    <name evidence="1" type="ORF">CHLFYP18_01442</name>
</gene>
<reference evidence="1" key="1">
    <citation type="submission" date="2019-11" db="EMBL/GenBank/DDBJ databases">
        <authorList>
            <person name="Feng L."/>
        </authorList>
    </citation>
    <scope>NUCLEOTIDE SEQUENCE</scope>
    <source>
        <strain evidence="1">ChathewayiLFYP18</strain>
    </source>
</reference>
<accession>A0A6N3FUW2</accession>
<proteinExistence type="predicted"/>
<protein>
    <submittedName>
        <fullName evidence="1">Uncharacterized protein</fullName>
    </submittedName>
</protein>
<evidence type="ECO:0000313" key="1">
    <source>
        <dbReference type="EMBL" id="VYU55646.1"/>
    </source>
</evidence>